<dbReference type="InterPro" id="IPR058639">
    <property type="entry name" value="BSH_YknX-like"/>
</dbReference>
<evidence type="ECO:0000256" key="4">
    <source>
        <dbReference type="SAM" id="Coils"/>
    </source>
</evidence>
<dbReference type="Gene3D" id="1.10.287.470">
    <property type="entry name" value="Helix hairpin bin"/>
    <property type="match status" value="1"/>
</dbReference>
<dbReference type="InterPro" id="IPR006143">
    <property type="entry name" value="RND_pump_MFP"/>
</dbReference>
<protein>
    <submittedName>
        <fullName evidence="9">ABC transporter substrate-binding protein</fullName>
    </submittedName>
</protein>
<dbReference type="Pfam" id="PF25984">
    <property type="entry name" value="BSH_YknX"/>
    <property type="match status" value="1"/>
</dbReference>
<keyword evidence="5" id="KW-0732">Signal</keyword>
<dbReference type="OrthoDB" id="85226at2"/>
<feature type="domain" description="YknX-like C-terminal permuted SH3-like" evidence="7">
    <location>
        <begin position="301"/>
        <end position="366"/>
    </location>
</feature>
<feature type="domain" description="YknX-like barrel-sandwich hybrid" evidence="6">
    <location>
        <begin position="62"/>
        <end position="201"/>
    </location>
</feature>
<feature type="coiled-coil region" evidence="4">
    <location>
        <begin position="101"/>
        <end position="169"/>
    </location>
</feature>
<dbReference type="GO" id="GO:0030313">
    <property type="term" value="C:cell envelope"/>
    <property type="evidence" value="ECO:0007669"/>
    <property type="project" value="UniProtKB-SubCell"/>
</dbReference>
<dbReference type="STRING" id="574375.AZF08_19510"/>
<dbReference type="InterPro" id="IPR058637">
    <property type="entry name" value="YknX-like_C"/>
</dbReference>
<accession>A0A073KCS1</accession>
<dbReference type="SUPFAM" id="SSF111369">
    <property type="entry name" value="HlyD-like secretion proteins"/>
    <property type="match status" value="1"/>
</dbReference>
<name>A0A073KCS1_9BACI</name>
<comment type="similarity">
    <text evidence="2">Belongs to the membrane fusion protein (MFP) (TC 8.A.1) family.</text>
</comment>
<dbReference type="Pfam" id="PF25989">
    <property type="entry name" value="YknX_C"/>
    <property type="match status" value="1"/>
</dbReference>
<evidence type="ECO:0000256" key="5">
    <source>
        <dbReference type="SAM" id="SignalP"/>
    </source>
</evidence>
<dbReference type="InterPro" id="IPR058636">
    <property type="entry name" value="Beta-barrel_YknX"/>
</dbReference>
<gene>
    <name evidence="9" type="ORF">BAGA_28200</name>
</gene>
<dbReference type="Proteomes" id="UP000027778">
    <property type="component" value="Unassembled WGS sequence"/>
</dbReference>
<evidence type="ECO:0000256" key="3">
    <source>
        <dbReference type="ARBA" id="ARBA00023054"/>
    </source>
</evidence>
<comment type="subcellular location">
    <subcellularLocation>
        <location evidence="1">Cell envelope</location>
    </subcellularLocation>
</comment>
<evidence type="ECO:0000259" key="6">
    <source>
        <dbReference type="Pfam" id="PF25984"/>
    </source>
</evidence>
<sequence length="367" mass="39894">MKKKNKVLITSVVAIGIAAGSYFAFAGGSSDVAMAYSGYKITEKQIENAQKFGGEVIPNGIETIAFDPSKGTYELAVKKGDEVKKGQLLFKYNDPTIKLGVTEAEMQKKLAEKEVTLYKKQLDAAKQKLQKDKNAGAPGEMLKASETEIQTLESQLEMKKFEVEKADQMIKTNKEKLTTLSVTSPADGVIEDITKNADEKTGMSGITIRNAGPLKVKGQLSEYELAHVKVGQEVTVTSKTVTGKKWVGTVTEIGTTPLKSMDENKTVSNYQFTVTLNNSEELQNGFHVYVTSKSGEATGTIIPKSSIVKKGDKNVVFIINDGKAKEQAVTVEFETDSEAKVSGVKKGEQIISKPEKDLKDGMEVNVE</sequence>
<organism evidence="9 10">
    <name type="scientific">Bacillus gaemokensis</name>
    <dbReference type="NCBI Taxonomy" id="574375"/>
    <lineage>
        <taxon>Bacteria</taxon>
        <taxon>Bacillati</taxon>
        <taxon>Bacillota</taxon>
        <taxon>Bacilli</taxon>
        <taxon>Bacillales</taxon>
        <taxon>Bacillaceae</taxon>
        <taxon>Bacillus</taxon>
        <taxon>Bacillus cereus group</taxon>
    </lineage>
</organism>
<evidence type="ECO:0000259" key="7">
    <source>
        <dbReference type="Pfam" id="PF25989"/>
    </source>
</evidence>
<dbReference type="Pfam" id="PF25990">
    <property type="entry name" value="Beta-barrel_YknX"/>
    <property type="match status" value="1"/>
</dbReference>
<keyword evidence="3 4" id="KW-0175">Coiled coil</keyword>
<comment type="caution">
    <text evidence="9">The sequence shown here is derived from an EMBL/GenBank/DDBJ whole genome shotgun (WGS) entry which is preliminary data.</text>
</comment>
<evidence type="ECO:0000313" key="9">
    <source>
        <dbReference type="EMBL" id="KEK24257.1"/>
    </source>
</evidence>
<feature type="signal peptide" evidence="5">
    <location>
        <begin position="1"/>
        <end position="26"/>
    </location>
</feature>
<dbReference type="RefSeq" id="WP_033674623.1">
    <property type="nucleotide sequence ID" value="NZ_JOTM01000008.1"/>
</dbReference>
<dbReference type="EMBL" id="JOTM01000008">
    <property type="protein sequence ID" value="KEK24257.1"/>
    <property type="molecule type" value="Genomic_DNA"/>
</dbReference>
<dbReference type="Gene3D" id="2.40.50.100">
    <property type="match status" value="1"/>
</dbReference>
<dbReference type="PANTHER" id="PTHR32347:SF14">
    <property type="entry name" value="EFFLUX SYSTEM COMPONENT YKNX-RELATED"/>
    <property type="match status" value="1"/>
</dbReference>
<evidence type="ECO:0000313" key="10">
    <source>
        <dbReference type="Proteomes" id="UP000027778"/>
    </source>
</evidence>
<dbReference type="Gene3D" id="2.40.30.170">
    <property type="match status" value="1"/>
</dbReference>
<dbReference type="NCBIfam" id="TIGR01730">
    <property type="entry name" value="RND_mfp"/>
    <property type="match status" value="1"/>
</dbReference>
<feature type="chain" id="PRO_5001692873" evidence="5">
    <location>
        <begin position="27"/>
        <end position="367"/>
    </location>
</feature>
<dbReference type="GO" id="GO:0022857">
    <property type="term" value="F:transmembrane transporter activity"/>
    <property type="evidence" value="ECO:0007669"/>
    <property type="project" value="InterPro"/>
</dbReference>
<dbReference type="Gene3D" id="2.40.420.20">
    <property type="match status" value="1"/>
</dbReference>
<evidence type="ECO:0000256" key="1">
    <source>
        <dbReference type="ARBA" id="ARBA00004196"/>
    </source>
</evidence>
<evidence type="ECO:0000259" key="8">
    <source>
        <dbReference type="Pfam" id="PF25990"/>
    </source>
</evidence>
<evidence type="ECO:0000256" key="2">
    <source>
        <dbReference type="ARBA" id="ARBA00009477"/>
    </source>
</evidence>
<feature type="domain" description="YknX-like beta-barrel" evidence="8">
    <location>
        <begin position="214"/>
        <end position="290"/>
    </location>
</feature>
<dbReference type="GO" id="GO:0016020">
    <property type="term" value="C:membrane"/>
    <property type="evidence" value="ECO:0007669"/>
    <property type="project" value="InterPro"/>
</dbReference>
<keyword evidence="10" id="KW-1185">Reference proteome</keyword>
<dbReference type="PANTHER" id="PTHR32347">
    <property type="entry name" value="EFFLUX SYSTEM COMPONENT YKNX-RELATED"/>
    <property type="match status" value="1"/>
</dbReference>
<dbReference type="eggNOG" id="COG0845">
    <property type="taxonomic scope" value="Bacteria"/>
</dbReference>
<reference evidence="9 10" key="1">
    <citation type="submission" date="2014-06" db="EMBL/GenBank/DDBJ databases">
        <title>Draft genome sequence of Bacillus gaemokensis JCM 15801 (MCCC 1A00707).</title>
        <authorList>
            <person name="Lai Q."/>
            <person name="Liu Y."/>
            <person name="Shao Z."/>
        </authorList>
    </citation>
    <scope>NUCLEOTIDE SEQUENCE [LARGE SCALE GENOMIC DNA]</scope>
    <source>
        <strain evidence="9 10">JCM 15801</strain>
    </source>
</reference>
<dbReference type="AlphaFoldDB" id="A0A073KCS1"/>
<proteinExistence type="inferred from homology"/>
<dbReference type="InterPro" id="IPR050465">
    <property type="entry name" value="UPF0194_transport"/>
</dbReference>